<organism evidence="1 2">
    <name type="scientific">Rhynchosporium secalis</name>
    <name type="common">Barley scald fungus</name>
    <dbReference type="NCBI Taxonomy" id="38038"/>
    <lineage>
        <taxon>Eukaryota</taxon>
        <taxon>Fungi</taxon>
        <taxon>Dikarya</taxon>
        <taxon>Ascomycota</taxon>
        <taxon>Pezizomycotina</taxon>
        <taxon>Leotiomycetes</taxon>
        <taxon>Helotiales</taxon>
        <taxon>Ploettnerulaceae</taxon>
        <taxon>Rhynchosporium</taxon>
    </lineage>
</organism>
<sequence>MQLRHGFYGSALAASATGTTFGRRKEKIVALLANGADPNMQIQSGIYGSLLAVAAAYGGENNRRFLIDNSAIVDMELQHGDCGSALAWAAYKADSRSETVATLVALGADVNLRLSNGKFATALAAANGRLLDVEAPLKDLRLGGPAERKSLKRDFRHKRMQDLDT</sequence>
<proteinExistence type="predicted"/>
<reference evidence="2" key="1">
    <citation type="submission" date="2016-03" db="EMBL/GenBank/DDBJ databases">
        <authorList>
            <person name="Guldener U."/>
        </authorList>
    </citation>
    <scope>NUCLEOTIDE SEQUENCE [LARGE SCALE GENOMIC DNA]</scope>
</reference>
<keyword evidence="2" id="KW-1185">Reference proteome</keyword>
<protein>
    <submittedName>
        <fullName evidence="1">Uncharacterized protein</fullName>
    </submittedName>
</protein>
<evidence type="ECO:0000313" key="1">
    <source>
        <dbReference type="EMBL" id="CZT52980.1"/>
    </source>
</evidence>
<dbReference type="AlphaFoldDB" id="A0A1E1MV79"/>
<dbReference type="Proteomes" id="UP000177625">
    <property type="component" value="Unassembled WGS sequence"/>
</dbReference>
<accession>A0A1E1MV79</accession>
<name>A0A1E1MV79_RHYSE</name>
<dbReference type="SUPFAM" id="SSF48403">
    <property type="entry name" value="Ankyrin repeat"/>
    <property type="match status" value="1"/>
</dbReference>
<dbReference type="Gene3D" id="1.25.40.20">
    <property type="entry name" value="Ankyrin repeat-containing domain"/>
    <property type="match status" value="1"/>
</dbReference>
<dbReference type="InterPro" id="IPR036770">
    <property type="entry name" value="Ankyrin_rpt-contain_sf"/>
</dbReference>
<evidence type="ECO:0000313" key="2">
    <source>
        <dbReference type="Proteomes" id="UP000177625"/>
    </source>
</evidence>
<gene>
    <name evidence="1" type="ORF">RSE6_14403</name>
</gene>
<dbReference type="EMBL" id="FJVC01000664">
    <property type="protein sequence ID" value="CZT52980.1"/>
    <property type="molecule type" value="Genomic_DNA"/>
</dbReference>